<proteinExistence type="predicted"/>
<reference evidence="1" key="2">
    <citation type="submission" date="2016-06" db="EMBL/GenBank/DDBJ databases">
        <title>The genome of a short-lived fish provides insights into sex chromosome evolution and the genetic control of aging.</title>
        <authorList>
            <person name="Reichwald K."/>
            <person name="Felder M."/>
            <person name="Petzold A."/>
            <person name="Koch P."/>
            <person name="Groth M."/>
            <person name="Platzer M."/>
        </authorList>
    </citation>
    <scope>NUCLEOTIDE SEQUENCE</scope>
    <source>
        <tissue evidence="1">Brain</tissue>
    </source>
</reference>
<reference evidence="1" key="1">
    <citation type="submission" date="2016-05" db="EMBL/GenBank/DDBJ databases">
        <authorList>
            <person name="Lavstsen T."/>
            <person name="Jespersen J.S."/>
        </authorList>
    </citation>
    <scope>NUCLEOTIDE SEQUENCE</scope>
    <source>
        <tissue evidence="1">Brain</tissue>
    </source>
</reference>
<protein>
    <submittedName>
        <fullName evidence="1">Si:ch211-240b21.2</fullName>
    </submittedName>
</protein>
<dbReference type="AlphaFoldDB" id="A0A1A8RK47"/>
<organism evidence="1">
    <name type="scientific">Nothobranchius rachovii</name>
    <name type="common">bluefin notho</name>
    <dbReference type="NCBI Taxonomy" id="451742"/>
    <lineage>
        <taxon>Eukaryota</taxon>
        <taxon>Metazoa</taxon>
        <taxon>Chordata</taxon>
        <taxon>Craniata</taxon>
        <taxon>Vertebrata</taxon>
        <taxon>Euteleostomi</taxon>
        <taxon>Actinopterygii</taxon>
        <taxon>Neopterygii</taxon>
        <taxon>Teleostei</taxon>
        <taxon>Neoteleostei</taxon>
        <taxon>Acanthomorphata</taxon>
        <taxon>Ovalentaria</taxon>
        <taxon>Atherinomorphae</taxon>
        <taxon>Cyprinodontiformes</taxon>
        <taxon>Nothobranchiidae</taxon>
        <taxon>Nothobranchius</taxon>
    </lineage>
</organism>
<accession>A0A1A8RK47</accession>
<feature type="non-terminal residue" evidence="1">
    <location>
        <position position="1"/>
    </location>
</feature>
<sequence length="124" mass="13645">DAHKEKLIAQVHDGASGMRGEQAGVQQKVRVHFQSAHYVHCYAPARSDYAASNLNHPCHENFYSGLSIASFFVRSPKRTSILDEVVAQDGTLTAELSTPCMSTWKTSFSVLKPSTHLVLLMATQ</sequence>
<dbReference type="EMBL" id="HAEH01017676">
    <property type="protein sequence ID" value="SBS06480.1"/>
    <property type="molecule type" value="Transcribed_RNA"/>
</dbReference>
<name>A0A1A8RK47_9TELE</name>
<gene>
    <name evidence="1" type="primary">SI:CH211-240B21.2</name>
</gene>
<evidence type="ECO:0000313" key="1">
    <source>
        <dbReference type="EMBL" id="SBS06480.1"/>
    </source>
</evidence>
<feature type="non-terminal residue" evidence="1">
    <location>
        <position position="124"/>
    </location>
</feature>